<dbReference type="GO" id="GO:0016747">
    <property type="term" value="F:acyltransferase activity, transferring groups other than amino-acyl groups"/>
    <property type="evidence" value="ECO:0007669"/>
    <property type="project" value="InterPro"/>
</dbReference>
<dbReference type="PROSITE" id="PS51186">
    <property type="entry name" value="GNAT"/>
    <property type="match status" value="1"/>
</dbReference>
<dbReference type="PANTHER" id="PTHR42791:SF1">
    <property type="entry name" value="N-ACETYLTRANSFERASE DOMAIN-CONTAINING PROTEIN"/>
    <property type="match status" value="1"/>
</dbReference>
<proteinExistence type="predicted"/>
<gene>
    <name evidence="2" type="ORF">PAC_02529</name>
</gene>
<dbReference type="InterPro" id="IPR000182">
    <property type="entry name" value="GNAT_dom"/>
</dbReference>
<dbReference type="Gene3D" id="3.40.630.30">
    <property type="match status" value="1"/>
</dbReference>
<dbReference type="EMBL" id="FJOG01000003">
    <property type="protein sequence ID" value="CZR52652.1"/>
    <property type="molecule type" value="Genomic_DNA"/>
</dbReference>
<evidence type="ECO:0000313" key="2">
    <source>
        <dbReference type="EMBL" id="CZR52652.1"/>
    </source>
</evidence>
<name>A0A1L7WIQ6_9HELO</name>
<dbReference type="OrthoDB" id="2115692at2759"/>
<evidence type="ECO:0000313" key="3">
    <source>
        <dbReference type="Proteomes" id="UP000184330"/>
    </source>
</evidence>
<dbReference type="Proteomes" id="UP000184330">
    <property type="component" value="Unassembled WGS sequence"/>
</dbReference>
<protein>
    <recommendedName>
        <fullName evidence="1">N-acetyltransferase domain-containing protein</fullName>
    </recommendedName>
</protein>
<dbReference type="InterPro" id="IPR052523">
    <property type="entry name" value="Trichothecene_AcTrans"/>
</dbReference>
<dbReference type="SUPFAM" id="SSF55729">
    <property type="entry name" value="Acyl-CoA N-acyltransferases (Nat)"/>
    <property type="match status" value="1"/>
</dbReference>
<keyword evidence="3" id="KW-1185">Reference proteome</keyword>
<organism evidence="2 3">
    <name type="scientific">Phialocephala subalpina</name>
    <dbReference type="NCBI Taxonomy" id="576137"/>
    <lineage>
        <taxon>Eukaryota</taxon>
        <taxon>Fungi</taxon>
        <taxon>Dikarya</taxon>
        <taxon>Ascomycota</taxon>
        <taxon>Pezizomycotina</taxon>
        <taxon>Leotiomycetes</taxon>
        <taxon>Helotiales</taxon>
        <taxon>Mollisiaceae</taxon>
        <taxon>Phialocephala</taxon>
        <taxon>Phialocephala fortinii species complex</taxon>
    </lineage>
</organism>
<feature type="domain" description="N-acetyltransferase" evidence="1">
    <location>
        <begin position="15"/>
        <end position="208"/>
    </location>
</feature>
<dbReference type="STRING" id="576137.A0A1L7WIQ6"/>
<sequence>MFKPDPPQITHTPSLQLHLATPTDLPEITIVWYTCFPEPFIRRMFPDTPSLHSWWHAANSFDMANKPAAKFLIVRDHSKEGKGRIVGYAKWFVPIGDERLKPEDRFPKWSEESDGELCDVFFGQVGEERRELMDLCMLGTLPEYRRLGVASMLIGWATEQADRDGLECFVDASDKGRPAYEKFGFLGKEPFEIPGLGFACTTYIRPAKK</sequence>
<accession>A0A1L7WIQ6</accession>
<dbReference type="CDD" id="cd04301">
    <property type="entry name" value="NAT_SF"/>
    <property type="match status" value="1"/>
</dbReference>
<dbReference type="InterPro" id="IPR016181">
    <property type="entry name" value="Acyl_CoA_acyltransferase"/>
</dbReference>
<reference evidence="2 3" key="1">
    <citation type="submission" date="2016-03" db="EMBL/GenBank/DDBJ databases">
        <authorList>
            <person name="Ploux O."/>
        </authorList>
    </citation>
    <scope>NUCLEOTIDE SEQUENCE [LARGE SCALE GENOMIC DNA]</scope>
    <source>
        <strain evidence="2 3">UAMH 11012</strain>
    </source>
</reference>
<dbReference type="AlphaFoldDB" id="A0A1L7WIQ6"/>
<dbReference type="PANTHER" id="PTHR42791">
    <property type="entry name" value="GNAT FAMILY ACETYLTRANSFERASE"/>
    <property type="match status" value="1"/>
</dbReference>
<evidence type="ECO:0000259" key="1">
    <source>
        <dbReference type="PROSITE" id="PS51186"/>
    </source>
</evidence>
<dbReference type="Pfam" id="PF00583">
    <property type="entry name" value="Acetyltransf_1"/>
    <property type="match status" value="1"/>
</dbReference>